<organism evidence="2 3">
    <name type="scientific">Paraphaeosphaeria minitans</name>
    <dbReference type="NCBI Taxonomy" id="565426"/>
    <lineage>
        <taxon>Eukaryota</taxon>
        <taxon>Fungi</taxon>
        <taxon>Dikarya</taxon>
        <taxon>Ascomycota</taxon>
        <taxon>Pezizomycotina</taxon>
        <taxon>Dothideomycetes</taxon>
        <taxon>Pleosporomycetidae</taxon>
        <taxon>Pleosporales</taxon>
        <taxon>Massarineae</taxon>
        <taxon>Didymosphaeriaceae</taxon>
        <taxon>Paraphaeosphaeria</taxon>
    </lineage>
</organism>
<reference evidence="2" key="1">
    <citation type="journal article" date="2020" name="Mol. Plant Microbe Interact.">
        <title>Genome Sequence of the Biocontrol Agent Coniothyrium minitans strain Conio (IMI 134523).</title>
        <authorList>
            <person name="Patel D."/>
            <person name="Shittu T.A."/>
            <person name="Baroncelli R."/>
            <person name="Muthumeenakshi S."/>
            <person name="Osborne T.H."/>
            <person name="Janganan T.K."/>
            <person name="Sreenivasaprasad S."/>
        </authorList>
    </citation>
    <scope>NUCLEOTIDE SEQUENCE</scope>
    <source>
        <strain evidence="2">Conio</strain>
    </source>
</reference>
<evidence type="ECO:0000313" key="2">
    <source>
        <dbReference type="EMBL" id="KAF9733043.1"/>
    </source>
</evidence>
<evidence type="ECO:0000256" key="1">
    <source>
        <dbReference type="SAM" id="MobiDB-lite"/>
    </source>
</evidence>
<proteinExistence type="predicted"/>
<dbReference type="AlphaFoldDB" id="A0A9P6KMZ0"/>
<dbReference type="Proteomes" id="UP000756921">
    <property type="component" value="Unassembled WGS sequence"/>
</dbReference>
<protein>
    <submittedName>
        <fullName evidence="2">Uncharacterized protein</fullName>
    </submittedName>
</protein>
<gene>
    <name evidence="2" type="ORF">PMIN01_08725</name>
</gene>
<comment type="caution">
    <text evidence="2">The sequence shown here is derived from an EMBL/GenBank/DDBJ whole genome shotgun (WGS) entry which is preliminary data.</text>
</comment>
<keyword evidence="3" id="KW-1185">Reference proteome</keyword>
<evidence type="ECO:0000313" key="3">
    <source>
        <dbReference type="Proteomes" id="UP000756921"/>
    </source>
</evidence>
<dbReference type="EMBL" id="WJXW01000009">
    <property type="protein sequence ID" value="KAF9733043.1"/>
    <property type="molecule type" value="Genomic_DNA"/>
</dbReference>
<feature type="region of interest" description="Disordered" evidence="1">
    <location>
        <begin position="68"/>
        <end position="88"/>
    </location>
</feature>
<sequence>MSAASGLGMPLPTNLVWVSWLVEARLVELKTVGSTWAHLRGPGPPGRVERAAGSEPPRNEVCISVEPRRAAADPSSTTRTGKTHAVTPPGVLAAGSTIVAHKHLVNLSALDMTLRWIDAPPAPAGLEMRRVLITTRCALVVVLCASLSRAPLKVGPTAQTVREGLLVRAGLRNHREPGTGLNDRLQR</sequence>
<name>A0A9P6KMZ0_9PLEO</name>
<dbReference type="OrthoDB" id="10514289at2759"/>
<accession>A0A9P6KMZ0</accession>